<name>A0A1L7NBZ0_PSEPU</name>
<feature type="transmembrane region" description="Helical" evidence="8">
    <location>
        <begin position="132"/>
        <end position="152"/>
    </location>
</feature>
<evidence type="ECO:0000256" key="6">
    <source>
        <dbReference type="ARBA" id="ARBA00022989"/>
    </source>
</evidence>
<dbReference type="EMBL" id="AP015029">
    <property type="protein sequence ID" value="BAW22976.1"/>
    <property type="molecule type" value="Genomic_DNA"/>
</dbReference>
<feature type="transmembrane region" description="Helical" evidence="8">
    <location>
        <begin position="198"/>
        <end position="216"/>
    </location>
</feature>
<organism evidence="9 10">
    <name type="scientific">Pseudomonas putida</name>
    <name type="common">Arthrobacter siderocapsulatus</name>
    <dbReference type="NCBI Taxonomy" id="303"/>
    <lineage>
        <taxon>Bacteria</taxon>
        <taxon>Pseudomonadati</taxon>
        <taxon>Pseudomonadota</taxon>
        <taxon>Gammaproteobacteria</taxon>
        <taxon>Pseudomonadales</taxon>
        <taxon>Pseudomonadaceae</taxon>
        <taxon>Pseudomonas</taxon>
    </lineage>
</organism>
<gene>
    <name evidence="9" type="ORF">KF715C_ch24030</name>
</gene>
<dbReference type="PANTHER" id="PTHR30269:SF37">
    <property type="entry name" value="MEMBRANE TRANSPORTER PROTEIN"/>
    <property type="match status" value="1"/>
</dbReference>
<comment type="subcellular location">
    <subcellularLocation>
        <location evidence="1 8">Cell membrane</location>
        <topology evidence="1 8">Multi-pass membrane protein</topology>
    </subcellularLocation>
</comment>
<evidence type="ECO:0000256" key="1">
    <source>
        <dbReference type="ARBA" id="ARBA00004651"/>
    </source>
</evidence>
<evidence type="ECO:0000256" key="2">
    <source>
        <dbReference type="ARBA" id="ARBA00009142"/>
    </source>
</evidence>
<dbReference type="Pfam" id="PF01925">
    <property type="entry name" value="TauE"/>
    <property type="match status" value="1"/>
</dbReference>
<keyword evidence="3" id="KW-0813">Transport</keyword>
<dbReference type="PANTHER" id="PTHR30269">
    <property type="entry name" value="TRANSMEMBRANE PROTEIN YFCA"/>
    <property type="match status" value="1"/>
</dbReference>
<evidence type="ECO:0000256" key="3">
    <source>
        <dbReference type="ARBA" id="ARBA00022448"/>
    </source>
</evidence>
<dbReference type="Proteomes" id="UP000218731">
    <property type="component" value="Chromosome 1"/>
</dbReference>
<keyword evidence="4 8" id="KW-1003">Cell membrane</keyword>
<proteinExistence type="inferred from homology"/>
<evidence type="ECO:0000256" key="7">
    <source>
        <dbReference type="ARBA" id="ARBA00023136"/>
    </source>
</evidence>
<dbReference type="AlphaFoldDB" id="A0A1L7NBZ0"/>
<protein>
    <recommendedName>
        <fullName evidence="8">Probable membrane transporter protein</fullName>
    </recommendedName>
</protein>
<feature type="transmembrane region" description="Helical" evidence="8">
    <location>
        <begin position="37"/>
        <end position="61"/>
    </location>
</feature>
<feature type="transmembrane region" description="Helical" evidence="8">
    <location>
        <begin position="172"/>
        <end position="191"/>
    </location>
</feature>
<feature type="transmembrane region" description="Helical" evidence="8">
    <location>
        <begin position="73"/>
        <end position="96"/>
    </location>
</feature>
<keyword evidence="6 8" id="KW-1133">Transmembrane helix</keyword>
<reference evidence="9 10" key="1">
    <citation type="submission" date="2015-11" db="EMBL/GenBank/DDBJ databases">
        <title>Complete genome sequencing of a biphenyl-degrading bacterium, Pseudomonas putida KF715 (=NBRC110667).</title>
        <authorList>
            <person name="Suenaga H."/>
            <person name="Fujihara N."/>
            <person name="Watanabe T."/>
            <person name="Hirose J."/>
            <person name="Kimura N."/>
            <person name="Yamazoe A."/>
            <person name="Hosoyama A."/>
            <person name="Shimodaira J."/>
            <person name="Furukawa K."/>
        </authorList>
    </citation>
    <scope>NUCLEOTIDE SEQUENCE [LARGE SCALE GENOMIC DNA]</scope>
    <source>
        <strain evidence="9 10">KF715</strain>
    </source>
</reference>
<evidence type="ECO:0000313" key="9">
    <source>
        <dbReference type="EMBL" id="BAW22976.1"/>
    </source>
</evidence>
<keyword evidence="5 8" id="KW-0812">Transmembrane</keyword>
<evidence type="ECO:0000313" key="10">
    <source>
        <dbReference type="Proteomes" id="UP000218731"/>
    </source>
</evidence>
<evidence type="ECO:0000256" key="5">
    <source>
        <dbReference type="ARBA" id="ARBA00022692"/>
    </source>
</evidence>
<feature type="transmembrane region" description="Helical" evidence="8">
    <location>
        <begin position="228"/>
        <end position="249"/>
    </location>
</feature>
<evidence type="ECO:0000256" key="8">
    <source>
        <dbReference type="RuleBase" id="RU363041"/>
    </source>
</evidence>
<keyword evidence="7 8" id="KW-0472">Membrane</keyword>
<evidence type="ECO:0000256" key="4">
    <source>
        <dbReference type="ARBA" id="ARBA00022475"/>
    </source>
</evidence>
<sequence length="251" mass="27171">MMELWQHFGFMLCVVVATFAQNATGFAFGLLLLGLTGMLGLAPMETVANVSSILTLANALVMVRKWPELPRRLVLLVLACSLVGVVGGVQLLSLLGTHERDLLEIILGITIIVCSFMLVLQSQGRQQMSGRVGFAFYASVSGVMGGLFSSAGPPLVYQLYRQPLAVQVIRDTLIVVFAVNALMRLSVVVATHRFELQAGYLALEALPIVFLLTWWMRRHPLAISPRVLRLAVFGLLLLAGASLIGKVLVAA</sequence>
<feature type="transmembrane region" description="Helical" evidence="8">
    <location>
        <begin position="102"/>
        <end position="120"/>
    </location>
</feature>
<accession>A0A1L7NBZ0</accession>
<dbReference type="InterPro" id="IPR002781">
    <property type="entry name" value="TM_pro_TauE-like"/>
</dbReference>
<dbReference type="GO" id="GO:0005886">
    <property type="term" value="C:plasma membrane"/>
    <property type="evidence" value="ECO:0007669"/>
    <property type="project" value="UniProtKB-SubCell"/>
</dbReference>
<comment type="similarity">
    <text evidence="2 8">Belongs to the 4-toluene sulfonate uptake permease (TSUP) (TC 2.A.102) family.</text>
</comment>
<dbReference type="InterPro" id="IPR052017">
    <property type="entry name" value="TSUP"/>
</dbReference>